<proteinExistence type="predicted"/>
<keyword evidence="2 5" id="KW-0808">Transferase</keyword>
<dbReference type="GO" id="GO:0009102">
    <property type="term" value="P:biotin biosynthetic process"/>
    <property type="evidence" value="ECO:0007669"/>
    <property type="project" value="UniProtKB-KW"/>
</dbReference>
<dbReference type="EMBL" id="VOWB01000028">
    <property type="protein sequence ID" value="TXE83200.1"/>
    <property type="molecule type" value="Genomic_DNA"/>
</dbReference>
<evidence type="ECO:0000256" key="2">
    <source>
        <dbReference type="ARBA" id="ARBA00022679"/>
    </source>
</evidence>
<dbReference type="Gene3D" id="3.40.50.150">
    <property type="entry name" value="Vaccinia Virus protein VP39"/>
    <property type="match status" value="1"/>
</dbReference>
<dbReference type="GO" id="GO:0032259">
    <property type="term" value="P:methylation"/>
    <property type="evidence" value="ECO:0007669"/>
    <property type="project" value="UniProtKB-KW"/>
</dbReference>
<dbReference type="CDD" id="cd02440">
    <property type="entry name" value="AdoMet_MTases"/>
    <property type="match status" value="1"/>
</dbReference>
<organism evidence="5 6">
    <name type="scientific">Campylobacter peloridis</name>
    <dbReference type="NCBI Taxonomy" id="488546"/>
    <lineage>
        <taxon>Bacteria</taxon>
        <taxon>Pseudomonadati</taxon>
        <taxon>Campylobacterota</taxon>
        <taxon>Epsilonproteobacteria</taxon>
        <taxon>Campylobacterales</taxon>
        <taxon>Campylobacteraceae</taxon>
        <taxon>Campylobacter</taxon>
    </lineage>
</organism>
<keyword evidence="4" id="KW-0093">Biotin biosynthesis</keyword>
<evidence type="ECO:0000256" key="4">
    <source>
        <dbReference type="ARBA" id="ARBA00022756"/>
    </source>
</evidence>
<dbReference type="GO" id="GO:0010340">
    <property type="term" value="F:carboxyl-O-methyltransferase activity"/>
    <property type="evidence" value="ECO:0007669"/>
    <property type="project" value="InterPro"/>
</dbReference>
<name>A0A5C7DN56_9BACT</name>
<dbReference type="NCBIfam" id="TIGR02072">
    <property type="entry name" value="BioC"/>
    <property type="match status" value="1"/>
</dbReference>
<dbReference type="EC" id="2.1.1.197" evidence="5"/>
<comment type="caution">
    <text evidence="5">The sequence shown here is derived from an EMBL/GenBank/DDBJ whole genome shotgun (WGS) entry which is preliminary data.</text>
</comment>
<dbReference type="AlphaFoldDB" id="A0A5C7DN56"/>
<keyword evidence="1 5" id="KW-0489">Methyltransferase</keyword>
<evidence type="ECO:0000256" key="1">
    <source>
        <dbReference type="ARBA" id="ARBA00022603"/>
    </source>
</evidence>
<dbReference type="Pfam" id="PF13489">
    <property type="entry name" value="Methyltransf_23"/>
    <property type="match status" value="1"/>
</dbReference>
<dbReference type="Proteomes" id="UP000321310">
    <property type="component" value="Unassembled WGS sequence"/>
</dbReference>
<evidence type="ECO:0000313" key="5">
    <source>
        <dbReference type="EMBL" id="TXE83200.1"/>
    </source>
</evidence>
<evidence type="ECO:0000313" key="6">
    <source>
        <dbReference type="Proteomes" id="UP000321310"/>
    </source>
</evidence>
<reference evidence="5 6" key="1">
    <citation type="submission" date="2019-07" db="EMBL/GenBank/DDBJ databases">
        <title>Rapid identification of Enteric Bacteria from Whole Genome Sequences (WGS) using Average Nucleotide Identity (ANI).</title>
        <authorList>
            <person name="Lane C."/>
        </authorList>
    </citation>
    <scope>NUCLEOTIDE SEQUENCE [LARGE SCALE GENOMIC DNA]</scope>
    <source>
        <strain evidence="5 6">2016D-0250</strain>
    </source>
</reference>
<keyword evidence="3" id="KW-0949">S-adenosyl-L-methionine</keyword>
<dbReference type="GO" id="GO:0102130">
    <property type="term" value="F:malonyl-CoA methyltransferase activity"/>
    <property type="evidence" value="ECO:0007669"/>
    <property type="project" value="UniProtKB-EC"/>
</dbReference>
<protein>
    <submittedName>
        <fullName evidence="5">Malonyl-ACP O-methyltransferase BioC</fullName>
        <ecNumber evidence="5">2.1.1.197</ecNumber>
    </submittedName>
</protein>
<dbReference type="SUPFAM" id="SSF53335">
    <property type="entry name" value="S-adenosyl-L-methionine-dependent methyltransferases"/>
    <property type="match status" value="1"/>
</dbReference>
<dbReference type="InterPro" id="IPR029063">
    <property type="entry name" value="SAM-dependent_MTases_sf"/>
</dbReference>
<evidence type="ECO:0000256" key="3">
    <source>
        <dbReference type="ARBA" id="ARBA00022691"/>
    </source>
</evidence>
<dbReference type="InterPro" id="IPR011814">
    <property type="entry name" value="BioC"/>
</dbReference>
<accession>A0A5C7DN56</accession>
<sequence>MPHLGRALQTFIRAKDTYSANTPVQKDMAKELCKMLSENDLSDFEAVFEFGCGVGVFSKALQECIKFKHYFLNDIYPFENPCKFDEFGVFDMNELKNHYFYTKKFDLIASNACMQWLKIDELLENLASMLNKNGILLFSTFGEKNFTQIKQSTNLSLEYLTLEQIKQKLSKNFKIIKAKEELKELKFDDTLELFRHFKLSGVNALGDKFFISKAFLKNYEKEFQNTLTYHPLFFMCQKI</sequence>
<gene>
    <name evidence="5" type="primary">bioC</name>
    <name evidence="5" type="ORF">FPD46_03145</name>
</gene>